<dbReference type="OrthoDB" id="2331100at2759"/>
<dbReference type="CDD" id="cd00920">
    <property type="entry name" value="Cupredoxin"/>
    <property type="match status" value="1"/>
</dbReference>
<dbReference type="PANTHER" id="PTHR34883">
    <property type="entry name" value="SERINE-RICH PROTEIN, PUTATIVE-RELATED-RELATED"/>
    <property type="match status" value="1"/>
</dbReference>
<reference evidence="2" key="1">
    <citation type="submission" date="2016-06" db="EMBL/GenBank/DDBJ databases">
        <title>Draft Genome sequence of the fungus Inonotus baumii.</title>
        <authorList>
            <person name="Zhu H."/>
            <person name="Lin W."/>
        </authorList>
    </citation>
    <scope>NUCLEOTIDE SEQUENCE</scope>
    <source>
        <strain evidence="2">821</strain>
    </source>
</reference>
<feature type="chain" id="PRO_5040274424" description="Cupredoxin" evidence="1">
    <location>
        <begin position="19"/>
        <end position="230"/>
    </location>
</feature>
<organism evidence="2 3">
    <name type="scientific">Sanghuangporus baumii</name>
    <name type="common">Phellinus baumii</name>
    <dbReference type="NCBI Taxonomy" id="108892"/>
    <lineage>
        <taxon>Eukaryota</taxon>
        <taxon>Fungi</taxon>
        <taxon>Dikarya</taxon>
        <taxon>Basidiomycota</taxon>
        <taxon>Agaricomycotina</taxon>
        <taxon>Agaricomycetes</taxon>
        <taxon>Hymenochaetales</taxon>
        <taxon>Hymenochaetaceae</taxon>
        <taxon>Sanghuangporus</taxon>
    </lineage>
</organism>
<comment type="caution">
    <text evidence="2">The sequence shown here is derived from an EMBL/GenBank/DDBJ whole genome shotgun (WGS) entry which is preliminary data.</text>
</comment>
<dbReference type="AlphaFoldDB" id="A0A9Q5HXI1"/>
<evidence type="ECO:0000313" key="3">
    <source>
        <dbReference type="Proteomes" id="UP000757232"/>
    </source>
</evidence>
<evidence type="ECO:0000256" key="1">
    <source>
        <dbReference type="SAM" id="SignalP"/>
    </source>
</evidence>
<sequence length="230" mass="22927">MLALFSISTLATISAVVAQNVTQIMVGSSGSNPFMFTPANVTVAEGDIVTFTFSGVPGNHSVTQSSFTAPCDPLGNGFDSGNILIPAGTSSGFPTWNLTVTNASQPIWFFCKQLVPQPHCNSGMVGSINAPATGQFTFDAFKQAAQAHQGNSGQSVGFLVGQAASASAVPGPFSGSITGFGLPNPSATAPSVVSSSAAASPAATSASSASKMHTSGVFAMMAAIIGLALA</sequence>
<evidence type="ECO:0008006" key="4">
    <source>
        <dbReference type="Google" id="ProtNLM"/>
    </source>
</evidence>
<dbReference type="InterPro" id="IPR008972">
    <property type="entry name" value="Cupredoxin"/>
</dbReference>
<proteinExistence type="predicted"/>
<dbReference type="InterPro" id="IPR052953">
    <property type="entry name" value="Ser-rich/MCO-related"/>
</dbReference>
<keyword evidence="1" id="KW-0732">Signal</keyword>
<evidence type="ECO:0000313" key="2">
    <source>
        <dbReference type="EMBL" id="OCB87689.1"/>
    </source>
</evidence>
<name>A0A9Q5HXI1_SANBA</name>
<gene>
    <name evidence="2" type="ORF">A7U60_g5215</name>
</gene>
<dbReference type="Gene3D" id="2.60.40.420">
    <property type="entry name" value="Cupredoxins - blue copper proteins"/>
    <property type="match status" value="1"/>
</dbReference>
<dbReference type="EMBL" id="LNZH02000189">
    <property type="protein sequence ID" value="OCB87689.1"/>
    <property type="molecule type" value="Genomic_DNA"/>
</dbReference>
<accession>A0A9Q5HXI1</accession>
<feature type="signal peptide" evidence="1">
    <location>
        <begin position="1"/>
        <end position="18"/>
    </location>
</feature>
<dbReference type="PANTHER" id="PTHR34883:SF15">
    <property type="entry name" value="EXTRACELLULAR SERINE-RICH PROTEIN"/>
    <property type="match status" value="1"/>
</dbReference>
<dbReference type="SUPFAM" id="SSF49503">
    <property type="entry name" value="Cupredoxins"/>
    <property type="match status" value="1"/>
</dbReference>
<keyword evidence="3" id="KW-1185">Reference proteome</keyword>
<protein>
    <recommendedName>
        <fullName evidence="4">Cupredoxin</fullName>
    </recommendedName>
</protein>
<dbReference type="Proteomes" id="UP000757232">
    <property type="component" value="Unassembled WGS sequence"/>
</dbReference>